<feature type="transmembrane region" description="Helical" evidence="1">
    <location>
        <begin position="115"/>
        <end position="139"/>
    </location>
</feature>
<keyword evidence="1" id="KW-0812">Transmembrane</keyword>
<keyword evidence="1" id="KW-0472">Membrane</keyword>
<feature type="transmembrane region" description="Helical" evidence="1">
    <location>
        <begin position="36"/>
        <end position="58"/>
    </location>
</feature>
<dbReference type="KEGG" id="ddt:AAY81_07605"/>
<protein>
    <submittedName>
        <fullName evidence="2">Uncharacterized membrane protein HdeD, DUF308 family</fullName>
    </submittedName>
</protein>
<evidence type="ECO:0000313" key="3">
    <source>
        <dbReference type="Proteomes" id="UP000182975"/>
    </source>
</evidence>
<feature type="transmembrane region" description="Helical" evidence="1">
    <location>
        <begin position="12"/>
        <end position="30"/>
    </location>
</feature>
<keyword evidence="1" id="KW-1133">Transmembrane helix</keyword>
<feature type="transmembrane region" description="Helical" evidence="1">
    <location>
        <begin position="65"/>
        <end position="84"/>
    </location>
</feature>
<dbReference type="RefSeq" id="WP_066663450.1">
    <property type="nucleotide sequence ID" value="NZ_CP011402.1"/>
</dbReference>
<gene>
    <name evidence="2" type="ORF">SAMN02910314_01086</name>
</gene>
<evidence type="ECO:0000313" key="2">
    <source>
        <dbReference type="EMBL" id="SEO74873.1"/>
    </source>
</evidence>
<sequence length="182" mass="19285">MGSMWQDFARNRIIVAIAGIILGAVFLFFQSRALDFLVWIMGIIALVTAAGYALTFAFGSTRNPGLIGAAIFSALVGILFISVPMAIVDFLPFLIGIILLVSGITNLMRSFAAAGLFGGIALGPAILSAIIAILGLLVIVRPGALADAVVLFMGISLIVSGIFDIYLIIVDRRKQPVDIYVR</sequence>
<dbReference type="STRING" id="79604.AAY81_07605"/>
<dbReference type="InterPro" id="IPR005325">
    <property type="entry name" value="DUF308_memb"/>
</dbReference>
<keyword evidence="3" id="KW-1185">Reference proteome</keyword>
<name>A0A172RZ97_9ACTN</name>
<dbReference type="EMBL" id="FOEC01000005">
    <property type="protein sequence ID" value="SEO74873.1"/>
    <property type="molecule type" value="Genomic_DNA"/>
</dbReference>
<proteinExistence type="predicted"/>
<feature type="transmembrane region" description="Helical" evidence="1">
    <location>
        <begin position="145"/>
        <end position="169"/>
    </location>
</feature>
<dbReference type="Pfam" id="PF03729">
    <property type="entry name" value="DUF308"/>
    <property type="match status" value="1"/>
</dbReference>
<dbReference type="Proteomes" id="UP000182975">
    <property type="component" value="Unassembled WGS sequence"/>
</dbReference>
<accession>A0A172RZ97</accession>
<evidence type="ECO:0000256" key="1">
    <source>
        <dbReference type="SAM" id="Phobius"/>
    </source>
</evidence>
<organism evidence="2 3">
    <name type="scientific">Denitrobacterium detoxificans</name>
    <dbReference type="NCBI Taxonomy" id="79604"/>
    <lineage>
        <taxon>Bacteria</taxon>
        <taxon>Bacillati</taxon>
        <taxon>Actinomycetota</taxon>
        <taxon>Coriobacteriia</taxon>
        <taxon>Eggerthellales</taxon>
        <taxon>Eggerthellaceae</taxon>
        <taxon>Denitrobacterium</taxon>
    </lineage>
</organism>
<feature type="transmembrane region" description="Helical" evidence="1">
    <location>
        <begin position="90"/>
        <end position="108"/>
    </location>
</feature>
<reference evidence="3" key="1">
    <citation type="submission" date="2016-10" db="EMBL/GenBank/DDBJ databases">
        <authorList>
            <person name="Varghese N."/>
        </authorList>
    </citation>
    <scope>NUCLEOTIDE SEQUENCE [LARGE SCALE GENOMIC DNA]</scope>
    <source>
        <strain evidence="3">DSM 21843</strain>
    </source>
</reference>
<dbReference type="AlphaFoldDB" id="A0A172RZ97"/>